<gene>
    <name evidence="1" type="ORF">GHK48_13260</name>
</gene>
<accession>A0A844AAW4</accession>
<sequence>MKNFIQQGVNLTVPAPANILSGEVVVIGELHGVASINAAEGEDLVFATEGVFELPKVAANDFAIGAKVYYDSTAKLVTTTATGNSLIGAAVTAAPASSGSVNVKII</sequence>
<dbReference type="Proteomes" id="UP000466694">
    <property type="component" value="Unassembled WGS sequence"/>
</dbReference>
<dbReference type="EMBL" id="WISZ01000109">
    <property type="protein sequence ID" value="MQX09218.1"/>
    <property type="molecule type" value="Genomic_DNA"/>
</dbReference>
<proteinExistence type="predicted"/>
<dbReference type="RefSeq" id="WP_141321997.1">
    <property type="nucleotide sequence ID" value="NZ_BJNI01000006.1"/>
</dbReference>
<evidence type="ECO:0000313" key="2">
    <source>
        <dbReference type="Proteomes" id="UP000466694"/>
    </source>
</evidence>
<evidence type="ECO:0000313" key="1">
    <source>
        <dbReference type="EMBL" id="MQX09218.1"/>
    </source>
</evidence>
<organism evidence="1 2">
    <name type="scientific">Rhizobium fredii</name>
    <name type="common">Sinorhizobium fredii</name>
    <dbReference type="NCBI Taxonomy" id="380"/>
    <lineage>
        <taxon>Bacteria</taxon>
        <taxon>Pseudomonadati</taxon>
        <taxon>Pseudomonadota</taxon>
        <taxon>Alphaproteobacteria</taxon>
        <taxon>Hyphomicrobiales</taxon>
        <taxon>Rhizobiaceae</taxon>
        <taxon>Sinorhizobium/Ensifer group</taxon>
        <taxon>Sinorhizobium</taxon>
    </lineage>
</organism>
<name>A0A844AAW4_RHIFR</name>
<dbReference type="InterPro" id="IPR011231">
    <property type="entry name" value="Phage_VT1-Sakai_H0018"/>
</dbReference>
<protein>
    <submittedName>
        <fullName evidence="1">DUF2190 family protein</fullName>
    </submittedName>
</protein>
<reference evidence="1 2" key="1">
    <citation type="journal article" date="2013" name="Genome Biol.">
        <title>Comparative genomics of the core and accessory genomes of 48 Sinorhizobium strains comprising five genospecies.</title>
        <authorList>
            <person name="Sugawara M."/>
            <person name="Epstein B."/>
            <person name="Badgley B.D."/>
            <person name="Unno T."/>
            <person name="Xu L."/>
            <person name="Reese J."/>
            <person name="Gyaneshwar P."/>
            <person name="Denny R."/>
            <person name="Mudge J."/>
            <person name="Bharti A.K."/>
            <person name="Farmer A.D."/>
            <person name="May G.D."/>
            <person name="Woodward J.E."/>
            <person name="Medigue C."/>
            <person name="Vallenet D."/>
            <person name="Lajus A."/>
            <person name="Rouy Z."/>
            <person name="Martinez-Vaz B."/>
            <person name="Tiffin P."/>
            <person name="Young N.D."/>
            <person name="Sadowsky M.J."/>
        </authorList>
    </citation>
    <scope>NUCLEOTIDE SEQUENCE [LARGE SCALE GENOMIC DNA]</scope>
    <source>
        <strain evidence="1 2">USDA205</strain>
    </source>
</reference>
<comment type="caution">
    <text evidence="1">The sequence shown here is derived from an EMBL/GenBank/DDBJ whole genome shotgun (WGS) entry which is preliminary data.</text>
</comment>
<dbReference type="AlphaFoldDB" id="A0A844AAW4"/>
<dbReference type="Pfam" id="PF09956">
    <property type="entry name" value="Phage_cement_2"/>
    <property type="match status" value="1"/>
</dbReference>
<dbReference type="PIRSF" id="PIRSF030771">
    <property type="entry name" value="UCP030771"/>
    <property type="match status" value="1"/>
</dbReference>